<protein>
    <submittedName>
        <fullName evidence="2">Uncharacterized protein</fullName>
    </submittedName>
</protein>
<proteinExistence type="predicted"/>
<gene>
    <name evidence="2" type="ORF">CTOB1V02_LOCUS14424</name>
</gene>
<name>A0A7R8ZW40_9CRUS</name>
<feature type="non-terminal residue" evidence="2">
    <location>
        <position position="196"/>
    </location>
</feature>
<dbReference type="EMBL" id="OB680358">
    <property type="protein sequence ID" value="CAD7236609.1"/>
    <property type="molecule type" value="Genomic_DNA"/>
</dbReference>
<feature type="region of interest" description="Disordered" evidence="1">
    <location>
        <begin position="117"/>
        <end position="163"/>
    </location>
</feature>
<feature type="non-terminal residue" evidence="2">
    <location>
        <position position="1"/>
    </location>
</feature>
<sequence length="196" mass="22974">LAASASTYFPFVLSPPSLCLPVVSFPRLPLLKKMRRMSPTKVFQARRRTRRNWKRRRKRNGPPPRNRSPKREKVMKKLLSRMKVSLTYTARMLPSRTKKNRQSKTVVALFPRSTLRKLPRNNPLRSLPGLLPKRSQRSRPSRRGGSLWRWPRPSKGMERGLSPIVIGPSPRNFLLRRQQPTYPHCEEPPRSWNVIN</sequence>
<feature type="region of interest" description="Disordered" evidence="1">
    <location>
        <begin position="38"/>
        <end position="73"/>
    </location>
</feature>
<reference evidence="2" key="1">
    <citation type="submission" date="2020-11" db="EMBL/GenBank/DDBJ databases">
        <authorList>
            <person name="Tran Van P."/>
        </authorList>
    </citation>
    <scope>NUCLEOTIDE SEQUENCE</scope>
</reference>
<evidence type="ECO:0000256" key="1">
    <source>
        <dbReference type="SAM" id="MobiDB-lite"/>
    </source>
</evidence>
<evidence type="ECO:0000313" key="2">
    <source>
        <dbReference type="EMBL" id="CAD7236609.1"/>
    </source>
</evidence>
<dbReference type="AlphaFoldDB" id="A0A7R8ZW40"/>
<accession>A0A7R8ZW40</accession>
<feature type="compositionally biased region" description="Basic residues" evidence="1">
    <location>
        <begin position="38"/>
        <end position="60"/>
    </location>
</feature>
<organism evidence="2">
    <name type="scientific">Cyprideis torosa</name>
    <dbReference type="NCBI Taxonomy" id="163714"/>
    <lineage>
        <taxon>Eukaryota</taxon>
        <taxon>Metazoa</taxon>
        <taxon>Ecdysozoa</taxon>
        <taxon>Arthropoda</taxon>
        <taxon>Crustacea</taxon>
        <taxon>Oligostraca</taxon>
        <taxon>Ostracoda</taxon>
        <taxon>Podocopa</taxon>
        <taxon>Podocopida</taxon>
        <taxon>Cytherocopina</taxon>
        <taxon>Cytheroidea</taxon>
        <taxon>Cytherideidae</taxon>
        <taxon>Cyprideis</taxon>
    </lineage>
</organism>